<dbReference type="InterPro" id="IPR036291">
    <property type="entry name" value="NAD(P)-bd_dom_sf"/>
</dbReference>
<dbReference type="GO" id="GO:0035925">
    <property type="term" value="F:mRNA 3'-UTR AU-rich region binding"/>
    <property type="evidence" value="ECO:0007669"/>
    <property type="project" value="TreeGrafter"/>
</dbReference>
<dbReference type="STRING" id="983920.Y88_2098"/>
<evidence type="ECO:0000256" key="2">
    <source>
        <dbReference type="ARBA" id="ARBA00023002"/>
    </source>
</evidence>
<sequence length="326" mass="33553">MSFASEAIVLRQPGGPEALVLESVTVPAPGPGQILVRQSAASVNFHDIYVRSGAYQTLPLPGIPGLEAVGRVEAVGEGVDDFAPGDRIAYIDTRYGGYARLRVLDATLAVPLPEGIDDGVATAWYLKGLTAQALVDDVEPVHAGSVVLAQAAGGGVGQLVARLSKLRGATVIGTAGSPEKAAIARAAGCDHVIAYREEDVAARVMDLTGGRGVDVSFDAVGKDTFEGSLASLAMKGHLVHYGQASGPIPPFDLSRLGPKSAKVSRPFLWPYIRPREKLLSASASLFAAMAAGDLPLTLGGRFPLADAAGAHAALEARAAGPFVLDC</sequence>
<dbReference type="Pfam" id="PF00107">
    <property type="entry name" value="ADH_zinc_N"/>
    <property type="match status" value="1"/>
</dbReference>
<evidence type="ECO:0000313" key="5">
    <source>
        <dbReference type="Proteomes" id="UP000004728"/>
    </source>
</evidence>
<dbReference type="RefSeq" id="WP_008069312.1">
    <property type="nucleotide sequence ID" value="NZ_AQWK01000005.1"/>
</dbReference>
<dbReference type="GO" id="GO:0003960">
    <property type="term" value="F:quinone reductase (NADPH) activity"/>
    <property type="evidence" value="ECO:0007669"/>
    <property type="project" value="InterPro"/>
</dbReference>
<dbReference type="Gene3D" id="3.90.180.10">
    <property type="entry name" value="Medium-chain alcohol dehydrogenases, catalytic domain"/>
    <property type="match status" value="1"/>
</dbReference>
<reference evidence="4 5" key="1">
    <citation type="journal article" date="2012" name="J. Bacteriol.">
        <title>Draft Genome Sequence of Novosphingobium nitrogenifigens Y88T.</title>
        <authorList>
            <person name="Strabala T.J."/>
            <person name="Macdonald L."/>
            <person name="Liu V."/>
            <person name="Smit A.M."/>
        </authorList>
    </citation>
    <scope>NUCLEOTIDE SEQUENCE [LARGE SCALE GENOMIC DNA]</scope>
    <source>
        <strain evidence="4 5">DSM 19370</strain>
    </source>
</reference>
<accession>F1Z5W4</accession>
<dbReference type="GO" id="GO:0005829">
    <property type="term" value="C:cytosol"/>
    <property type="evidence" value="ECO:0007669"/>
    <property type="project" value="TreeGrafter"/>
</dbReference>
<dbReference type="InterPro" id="IPR020843">
    <property type="entry name" value="ER"/>
</dbReference>
<dbReference type="FunFam" id="3.40.50.720:FF:000053">
    <property type="entry name" value="Quinone oxidoreductase 1"/>
    <property type="match status" value="1"/>
</dbReference>
<name>F1Z5W4_9SPHN</name>
<dbReference type="SUPFAM" id="SSF50129">
    <property type="entry name" value="GroES-like"/>
    <property type="match status" value="1"/>
</dbReference>
<dbReference type="HOGENOM" id="CLU_026673_3_1_5"/>
<dbReference type="OrthoDB" id="9805883at2"/>
<dbReference type="CDD" id="cd05286">
    <property type="entry name" value="QOR2"/>
    <property type="match status" value="1"/>
</dbReference>
<keyword evidence="5" id="KW-1185">Reference proteome</keyword>
<evidence type="ECO:0000313" key="4">
    <source>
        <dbReference type="EMBL" id="EGD60224.1"/>
    </source>
</evidence>
<dbReference type="InterPro" id="IPR013154">
    <property type="entry name" value="ADH-like_N"/>
</dbReference>
<dbReference type="PANTHER" id="PTHR48106:SF13">
    <property type="entry name" value="QUINONE OXIDOREDUCTASE-RELATED"/>
    <property type="match status" value="1"/>
</dbReference>
<proteinExistence type="predicted"/>
<dbReference type="PANTHER" id="PTHR48106">
    <property type="entry name" value="QUINONE OXIDOREDUCTASE PIG3-RELATED"/>
    <property type="match status" value="1"/>
</dbReference>
<organism evidence="4 5">
    <name type="scientific">Novosphingobium nitrogenifigens DSM 19370</name>
    <dbReference type="NCBI Taxonomy" id="983920"/>
    <lineage>
        <taxon>Bacteria</taxon>
        <taxon>Pseudomonadati</taxon>
        <taxon>Pseudomonadota</taxon>
        <taxon>Alphaproteobacteria</taxon>
        <taxon>Sphingomonadales</taxon>
        <taxon>Sphingomonadaceae</taxon>
        <taxon>Novosphingobium</taxon>
    </lineage>
</organism>
<dbReference type="SMART" id="SM00829">
    <property type="entry name" value="PKS_ER"/>
    <property type="match status" value="1"/>
</dbReference>
<protein>
    <submittedName>
        <fullName evidence="4">Alcohol dehydrogenase zinc-binding domain protein</fullName>
    </submittedName>
</protein>
<dbReference type="InterPro" id="IPR047618">
    <property type="entry name" value="QOR-like"/>
</dbReference>
<dbReference type="InterPro" id="IPR013149">
    <property type="entry name" value="ADH-like_C"/>
</dbReference>
<dbReference type="AlphaFoldDB" id="F1Z5W4"/>
<dbReference type="eggNOG" id="COG0604">
    <property type="taxonomic scope" value="Bacteria"/>
</dbReference>
<gene>
    <name evidence="4" type="ORF">Y88_2098</name>
</gene>
<dbReference type="SUPFAM" id="SSF51735">
    <property type="entry name" value="NAD(P)-binding Rossmann-fold domains"/>
    <property type="match status" value="1"/>
</dbReference>
<evidence type="ECO:0000256" key="1">
    <source>
        <dbReference type="ARBA" id="ARBA00022857"/>
    </source>
</evidence>
<dbReference type="InParanoid" id="F1Z5W4"/>
<dbReference type="GO" id="GO:0070402">
    <property type="term" value="F:NADPH binding"/>
    <property type="evidence" value="ECO:0007669"/>
    <property type="project" value="TreeGrafter"/>
</dbReference>
<feature type="domain" description="Enoyl reductase (ER)" evidence="3">
    <location>
        <begin position="14"/>
        <end position="324"/>
    </location>
</feature>
<dbReference type="Gene3D" id="3.40.50.720">
    <property type="entry name" value="NAD(P)-binding Rossmann-like Domain"/>
    <property type="match status" value="1"/>
</dbReference>
<keyword evidence="2" id="KW-0560">Oxidoreductase</keyword>
<keyword evidence="1" id="KW-0521">NADP</keyword>
<dbReference type="Proteomes" id="UP000004728">
    <property type="component" value="Unassembled WGS sequence"/>
</dbReference>
<dbReference type="Pfam" id="PF08240">
    <property type="entry name" value="ADH_N"/>
    <property type="match status" value="1"/>
</dbReference>
<comment type="caution">
    <text evidence="4">The sequence shown here is derived from an EMBL/GenBank/DDBJ whole genome shotgun (WGS) entry which is preliminary data.</text>
</comment>
<evidence type="ECO:0000259" key="3">
    <source>
        <dbReference type="SMART" id="SM00829"/>
    </source>
</evidence>
<dbReference type="InterPro" id="IPR011032">
    <property type="entry name" value="GroES-like_sf"/>
</dbReference>
<dbReference type="EMBL" id="AEWJ01000023">
    <property type="protein sequence ID" value="EGD60224.1"/>
    <property type="molecule type" value="Genomic_DNA"/>
</dbReference>